<dbReference type="Proteomes" id="UP000756132">
    <property type="component" value="Chromosome 4"/>
</dbReference>
<evidence type="ECO:0000259" key="4">
    <source>
        <dbReference type="Pfam" id="PF24962"/>
    </source>
</evidence>
<dbReference type="OrthoDB" id="4115389at2759"/>
<dbReference type="AlphaFoldDB" id="A0A9Q8P8L6"/>
<organism evidence="5 6">
    <name type="scientific">Passalora fulva</name>
    <name type="common">Tomato leaf mold</name>
    <name type="synonym">Cladosporium fulvum</name>
    <dbReference type="NCBI Taxonomy" id="5499"/>
    <lineage>
        <taxon>Eukaryota</taxon>
        <taxon>Fungi</taxon>
        <taxon>Dikarya</taxon>
        <taxon>Ascomycota</taxon>
        <taxon>Pezizomycotina</taxon>
        <taxon>Dothideomycetes</taxon>
        <taxon>Dothideomycetidae</taxon>
        <taxon>Mycosphaerellales</taxon>
        <taxon>Mycosphaerellaceae</taxon>
        <taxon>Fulvia</taxon>
    </lineage>
</organism>
<dbReference type="Pfam" id="PF24465">
    <property type="entry name" value="Tri-helical"/>
    <property type="match status" value="2"/>
</dbReference>
<feature type="compositionally biased region" description="Basic and acidic residues" evidence="1">
    <location>
        <begin position="417"/>
        <end position="428"/>
    </location>
</feature>
<reference evidence="5" key="1">
    <citation type="submission" date="2021-12" db="EMBL/GenBank/DDBJ databases">
        <authorList>
            <person name="Zaccaron A."/>
            <person name="Stergiopoulos I."/>
        </authorList>
    </citation>
    <scope>NUCLEOTIDE SEQUENCE</scope>
    <source>
        <strain evidence="5">Race5_Kim</strain>
    </source>
</reference>
<dbReference type="GeneID" id="71984209"/>
<feature type="domain" description="DUF7767" evidence="4">
    <location>
        <begin position="531"/>
        <end position="621"/>
    </location>
</feature>
<dbReference type="OMA" id="YRMYIEE"/>
<dbReference type="PANTHER" id="PTHR38788:SF5">
    <property type="entry name" value="CLR5 DOMAIN-CONTAINING PROTEIN"/>
    <property type="match status" value="1"/>
</dbReference>
<dbReference type="InterPro" id="IPR056669">
    <property type="entry name" value="DUF7767"/>
</dbReference>
<dbReference type="KEGG" id="ffu:CLAFUR5_04331"/>
<keyword evidence="6" id="KW-1185">Reference proteome</keyword>
<dbReference type="InterPro" id="IPR057940">
    <property type="entry name" value="Tri-helical_dom"/>
</dbReference>
<evidence type="ECO:0000259" key="2">
    <source>
        <dbReference type="Pfam" id="PF14420"/>
    </source>
</evidence>
<dbReference type="EMBL" id="CP090166">
    <property type="protein sequence ID" value="UJO17132.1"/>
    <property type="molecule type" value="Genomic_DNA"/>
</dbReference>
<dbReference type="PANTHER" id="PTHR38788">
    <property type="entry name" value="CLR5 DOMAIN-CONTAINING PROTEIN"/>
    <property type="match status" value="1"/>
</dbReference>
<evidence type="ECO:0000259" key="3">
    <source>
        <dbReference type="Pfam" id="PF24465"/>
    </source>
</evidence>
<reference evidence="5" key="2">
    <citation type="journal article" date="2022" name="Microb. Genom.">
        <title>A chromosome-scale genome assembly of the tomato pathogen Cladosporium fulvum reveals a compartmentalized genome architecture and the presence of a dispensable chromosome.</title>
        <authorList>
            <person name="Zaccaron A.Z."/>
            <person name="Chen L.H."/>
            <person name="Samaras A."/>
            <person name="Stergiopoulos I."/>
        </authorList>
    </citation>
    <scope>NUCLEOTIDE SEQUENCE</scope>
    <source>
        <strain evidence="5">Race5_Kim</strain>
    </source>
</reference>
<dbReference type="RefSeq" id="XP_047761498.1">
    <property type="nucleotide sequence ID" value="XM_047903479.1"/>
</dbReference>
<feature type="domain" description="Clr5" evidence="2">
    <location>
        <begin position="12"/>
        <end position="48"/>
    </location>
</feature>
<proteinExistence type="predicted"/>
<feature type="compositionally biased region" description="Polar residues" evidence="1">
    <location>
        <begin position="479"/>
        <end position="491"/>
    </location>
</feature>
<evidence type="ECO:0000313" key="6">
    <source>
        <dbReference type="Proteomes" id="UP000756132"/>
    </source>
</evidence>
<name>A0A9Q8P8L6_PASFU</name>
<gene>
    <name evidence="5" type="ORF">CLAFUR5_04331</name>
</gene>
<evidence type="ECO:0008006" key="7">
    <source>
        <dbReference type="Google" id="ProtNLM"/>
    </source>
</evidence>
<feature type="region of interest" description="Disordered" evidence="1">
    <location>
        <begin position="136"/>
        <end position="161"/>
    </location>
</feature>
<feature type="domain" description="Tri-helical" evidence="3">
    <location>
        <begin position="243"/>
        <end position="325"/>
    </location>
</feature>
<dbReference type="Pfam" id="PF24962">
    <property type="entry name" value="DUF7767"/>
    <property type="match status" value="1"/>
</dbReference>
<feature type="region of interest" description="Disordered" evidence="1">
    <location>
        <begin position="417"/>
        <end position="491"/>
    </location>
</feature>
<feature type="domain" description="Tri-helical" evidence="3">
    <location>
        <begin position="336"/>
        <end position="419"/>
    </location>
</feature>
<accession>A0A9Q8P8L6</accession>
<dbReference type="Pfam" id="PF14420">
    <property type="entry name" value="Clr5"/>
    <property type="match status" value="1"/>
</dbReference>
<evidence type="ECO:0000313" key="5">
    <source>
        <dbReference type="EMBL" id="UJO17132.1"/>
    </source>
</evidence>
<dbReference type="InterPro" id="IPR025676">
    <property type="entry name" value="Clr5_dom"/>
</dbReference>
<evidence type="ECO:0000256" key="1">
    <source>
        <dbReference type="SAM" id="MobiDB-lite"/>
    </source>
</evidence>
<sequence length="625" mass="70265">MEDPPRKPGRPPKYDWDDKRDICYQLYVVEKKSVPQIIDHFAKLFDVPVSELPSHKSFFRQIGQIWRMPARVKRLTPEEQPVVMARIKELWEQNVLQRDIKQTLAEEGWEVNGYEFNKLWRKLGLRLRYAEGYQLPGDRTGQKKKRKRPANAPDDPSQAVVSDEQFDAEMQAAAAGVLEPLAAPMGPEEAFMRQQRLLELQLESDERLQARKRRRRIRGFGHLPPDAPGTEPRYNSETSLDECKAFLHLDNDLYQQMRQEYEVICRDMDIIRKSQCAEGVWEASKQRLMLSNMHLAGVMHPLQPDQERKAVALENVCADVTKRMRFQGRTITIAEANNVLGLNPTESKVVRRSLYEIFAEDNFESRLVSGEEHFQALRQRWYATNDRLSQAVSETPQNERKMRGIDMLCRDAMKRFREDKNKRGERTSVQKNAAYGPGPGPAWNGTLPRSKVAVNKARSAAAQETDAPSSAQKKPRARTTPQATISQTQHSGSIATLAQAAGAINFDLDPALSTATSFVTSTAEPAAPHVQPVTAYFRLGAGSELIGSHPKMWLGRLASATIPELHKAAKSKAGAAKVGRIHGMVKNADGTEDSWLVENADELAAYLEEAGEKPSFSVVIAGGYA</sequence>
<protein>
    <recommendedName>
        <fullName evidence="7">Clr5 domain-containing protein</fullName>
    </recommendedName>
</protein>